<dbReference type="Pfam" id="PF05686">
    <property type="entry name" value="Glyco_transf_90"/>
    <property type="match status" value="1"/>
</dbReference>
<feature type="compositionally biased region" description="Low complexity" evidence="1">
    <location>
        <begin position="37"/>
        <end position="55"/>
    </location>
</feature>
<keyword evidence="2" id="KW-1133">Transmembrane helix</keyword>
<protein>
    <recommendedName>
        <fullName evidence="3">Glycosyl transferase CAP10 domain-containing protein</fullName>
    </recommendedName>
</protein>
<organism evidence="4 5">
    <name type="scientific">Rhodotorula paludigena</name>
    <dbReference type="NCBI Taxonomy" id="86838"/>
    <lineage>
        <taxon>Eukaryota</taxon>
        <taxon>Fungi</taxon>
        <taxon>Dikarya</taxon>
        <taxon>Basidiomycota</taxon>
        <taxon>Pucciniomycotina</taxon>
        <taxon>Microbotryomycetes</taxon>
        <taxon>Sporidiobolales</taxon>
        <taxon>Sporidiobolaceae</taxon>
        <taxon>Rhodotorula</taxon>
    </lineage>
</organism>
<keyword evidence="2" id="KW-0472">Membrane</keyword>
<proteinExistence type="predicted"/>
<evidence type="ECO:0000256" key="1">
    <source>
        <dbReference type="SAM" id="MobiDB-lite"/>
    </source>
</evidence>
<dbReference type="SMART" id="SM00672">
    <property type="entry name" value="CAP10"/>
    <property type="match status" value="1"/>
</dbReference>
<feature type="region of interest" description="Disordered" evidence="1">
    <location>
        <begin position="1"/>
        <end position="94"/>
    </location>
</feature>
<gene>
    <name evidence="4" type="ORF">Rhopal_003745-T1</name>
</gene>
<comment type="caution">
    <text evidence="4">The sequence shown here is derived from an EMBL/GenBank/DDBJ whole genome shotgun (WGS) entry which is preliminary data.</text>
</comment>
<feature type="domain" description="Glycosyl transferase CAP10" evidence="3">
    <location>
        <begin position="437"/>
        <end position="711"/>
    </location>
</feature>
<sequence length="723" mass="81067">MQQRQSFRAVPNTPNFTLANPDAPFRDLANPSPDPLPAASGSAAAPTTPPASAERASSHDYFASAGTSASSGEKYPPGRQANGHTANSSVHLPLLGMDDDADAPFAGLPRASAARRRRSASVAGLGGFLHSRARLHPVALLPAFFVGILVAMTGVLGPGWRSAPQTSMVIAPTSHAPAHDRTGRNYTLHNNGHLYVLPSALHPSSDSSPYSALEASRLLPHTMQHPIYDLIENATERWQKKLSRQSKTLEQAVREYKRRHGRKPPKGFDDWFRFAKANDVILIDEFDKTYTDILPFWALTPKLIASRSARLQVDPSTFTMVIQGGEVAITGEHAKDGRAKDQAALMKRWVKWVPDVNVTMSAHDGPSIMMNHEVLQKHVELGKKGKLLSDDEADDVGEDAGLWGFPLACPPNSRLRRWYEGLETDTLPRGPSYISDHLQTMNMCENPEWQYLHGKSLSSRELRPLFSFAKTTMHSDILLTPLEQYWDQEPWDPEWEKKAHSQAVWRGSTTGVWFDRGTWWRSSQRVRIWFMGKDQTGSSRVRFSGEGLETPQGVPSLVEKNVSTRALMQKYVDFAFTGREGQCDEEDGSCEAVRQLFDFQRQFGWNEANEYKFLLDLDGNAWSGRFHRLLSSNSAVLKSTIFPEWYADWIEPWVHYIPLKVDYTDLFDIMAFFTGDLDGRNAHDALAKQIADNGKDYATRFWRYADMEASPDRSKMDYNGPGA</sequence>
<evidence type="ECO:0000313" key="5">
    <source>
        <dbReference type="Proteomes" id="UP001342314"/>
    </source>
</evidence>
<dbReference type="InterPro" id="IPR006598">
    <property type="entry name" value="CAP10"/>
</dbReference>
<feature type="compositionally biased region" description="Polar residues" evidence="1">
    <location>
        <begin position="1"/>
        <end position="18"/>
    </location>
</feature>
<evidence type="ECO:0000256" key="2">
    <source>
        <dbReference type="SAM" id="Phobius"/>
    </source>
</evidence>
<keyword evidence="5" id="KW-1185">Reference proteome</keyword>
<dbReference type="EMBL" id="BQKY01000007">
    <property type="protein sequence ID" value="GJN90731.1"/>
    <property type="molecule type" value="Genomic_DNA"/>
</dbReference>
<keyword evidence="2" id="KW-0812">Transmembrane</keyword>
<reference evidence="4 5" key="1">
    <citation type="submission" date="2021-12" db="EMBL/GenBank/DDBJ databases">
        <title>High titer production of polyol ester of fatty acids by Rhodotorula paludigena BS15 towards product separation-free biomass refinery.</title>
        <authorList>
            <person name="Mano J."/>
            <person name="Ono H."/>
            <person name="Tanaka T."/>
            <person name="Naito K."/>
            <person name="Sushida H."/>
            <person name="Ike M."/>
            <person name="Tokuyasu K."/>
            <person name="Kitaoka M."/>
        </authorList>
    </citation>
    <scope>NUCLEOTIDE SEQUENCE [LARGE SCALE GENOMIC DNA]</scope>
    <source>
        <strain evidence="4 5">BS15</strain>
    </source>
</reference>
<dbReference type="PANTHER" id="PTHR12203:SF118">
    <property type="entry name" value="BETA-1,2-XYLOSYLTRANSFERASE 1"/>
    <property type="match status" value="1"/>
</dbReference>
<name>A0AAV5GMH7_9BASI</name>
<dbReference type="AlphaFoldDB" id="A0AAV5GMH7"/>
<accession>A0AAV5GMH7</accession>
<feature type="transmembrane region" description="Helical" evidence="2">
    <location>
        <begin position="138"/>
        <end position="160"/>
    </location>
</feature>
<evidence type="ECO:0000259" key="3">
    <source>
        <dbReference type="SMART" id="SM00672"/>
    </source>
</evidence>
<dbReference type="PANTHER" id="PTHR12203">
    <property type="entry name" value="KDEL LYS-ASP-GLU-LEU CONTAINING - RELATED"/>
    <property type="match status" value="1"/>
</dbReference>
<dbReference type="Proteomes" id="UP001342314">
    <property type="component" value="Unassembled WGS sequence"/>
</dbReference>
<evidence type="ECO:0000313" key="4">
    <source>
        <dbReference type="EMBL" id="GJN90731.1"/>
    </source>
</evidence>
<dbReference type="InterPro" id="IPR051091">
    <property type="entry name" value="O-Glucosyltr/Glycosyltrsf_90"/>
</dbReference>